<dbReference type="RefSeq" id="XP_018190285.1">
    <property type="nucleotide sequence ID" value="XM_018332236.1"/>
</dbReference>
<dbReference type="GeneID" id="28897373"/>
<evidence type="ECO:0000313" key="2">
    <source>
        <dbReference type="EMBL" id="KZF24730.1"/>
    </source>
</evidence>
<evidence type="ECO:0000256" key="1">
    <source>
        <dbReference type="SAM" id="MobiDB-lite"/>
    </source>
</evidence>
<feature type="compositionally biased region" description="Polar residues" evidence="1">
    <location>
        <begin position="42"/>
        <end position="55"/>
    </location>
</feature>
<proteinExistence type="predicted"/>
<dbReference type="InParanoid" id="A0A165ID48"/>
<name>A0A165ID48_XYLHT</name>
<protein>
    <recommendedName>
        <fullName evidence="4">Conidiation-specific protein 8</fullName>
    </recommendedName>
</protein>
<reference evidence="2 3" key="1">
    <citation type="journal article" date="2016" name="Fungal Biol.">
        <title>The genome of Xylona heveae provides a window into fungal endophytism.</title>
        <authorList>
            <person name="Gazis R."/>
            <person name="Kuo A."/>
            <person name="Riley R."/>
            <person name="LaButti K."/>
            <person name="Lipzen A."/>
            <person name="Lin J."/>
            <person name="Amirebrahimi M."/>
            <person name="Hesse C.N."/>
            <person name="Spatafora J.W."/>
            <person name="Henrissat B."/>
            <person name="Hainaut M."/>
            <person name="Grigoriev I.V."/>
            <person name="Hibbett D.S."/>
        </authorList>
    </citation>
    <scope>NUCLEOTIDE SEQUENCE [LARGE SCALE GENOMIC DNA]</scope>
    <source>
        <strain evidence="2 3">TC161</strain>
    </source>
</reference>
<dbReference type="Proteomes" id="UP000076632">
    <property type="component" value="Unassembled WGS sequence"/>
</dbReference>
<organism evidence="2 3">
    <name type="scientific">Xylona heveae (strain CBS 132557 / TC161)</name>
    <dbReference type="NCBI Taxonomy" id="1328760"/>
    <lineage>
        <taxon>Eukaryota</taxon>
        <taxon>Fungi</taxon>
        <taxon>Dikarya</taxon>
        <taxon>Ascomycota</taxon>
        <taxon>Pezizomycotina</taxon>
        <taxon>Xylonomycetes</taxon>
        <taxon>Xylonales</taxon>
        <taxon>Xylonaceae</taxon>
        <taxon>Xylona</taxon>
    </lineage>
</organism>
<dbReference type="OrthoDB" id="4158609at2759"/>
<dbReference type="AlphaFoldDB" id="A0A165ID48"/>
<evidence type="ECO:0008006" key="4">
    <source>
        <dbReference type="Google" id="ProtNLM"/>
    </source>
</evidence>
<evidence type="ECO:0000313" key="3">
    <source>
        <dbReference type="Proteomes" id="UP000076632"/>
    </source>
</evidence>
<feature type="region of interest" description="Disordered" evidence="1">
    <location>
        <begin position="1"/>
        <end position="105"/>
    </location>
</feature>
<feature type="compositionally biased region" description="Polar residues" evidence="1">
    <location>
        <begin position="1"/>
        <end position="12"/>
    </location>
</feature>
<gene>
    <name evidence="2" type="ORF">L228DRAFT_245723</name>
</gene>
<accession>A0A165ID48</accession>
<keyword evidence="3" id="KW-1185">Reference proteome</keyword>
<dbReference type="EMBL" id="KV407456">
    <property type="protein sequence ID" value="KZF24730.1"/>
    <property type="molecule type" value="Genomic_DNA"/>
</dbReference>
<dbReference type="OMA" id="DQKRHEG"/>
<sequence>MSNSSQTQQSSAVRGGAGAVPTPANAGASGSFGVNPNRRRSSQGQGLFSGLMNQKRNPDDAMGAQRRMSASEQAPQPGMFGKMWNSWTKGSPPPSGGAGATRRPS</sequence>